<keyword evidence="3" id="KW-0238">DNA-binding</keyword>
<dbReference type="PANTHER" id="PTHR30204:SF69">
    <property type="entry name" value="MERR-FAMILY TRANSCRIPTIONAL REGULATOR"/>
    <property type="match status" value="1"/>
</dbReference>
<dbReference type="InterPro" id="IPR011256">
    <property type="entry name" value="Reg_factor_effector_dom_sf"/>
</dbReference>
<dbReference type="Pfam" id="PF06445">
    <property type="entry name" value="GyrI-like"/>
    <property type="match status" value="1"/>
</dbReference>
<gene>
    <name evidence="6" type="ORF">BIV18_06965</name>
</gene>
<keyword evidence="4" id="KW-0804">Transcription</keyword>
<dbReference type="Pfam" id="PF13411">
    <property type="entry name" value="MerR_1"/>
    <property type="match status" value="1"/>
</dbReference>
<proteinExistence type="predicted"/>
<evidence type="ECO:0000256" key="1">
    <source>
        <dbReference type="ARBA" id="ARBA00022491"/>
    </source>
</evidence>
<dbReference type="SUPFAM" id="SSF55136">
    <property type="entry name" value="Probable bacterial effector-binding domain"/>
    <property type="match status" value="1"/>
</dbReference>
<dbReference type="GO" id="GO:0003677">
    <property type="term" value="F:DNA binding"/>
    <property type="evidence" value="ECO:0007669"/>
    <property type="project" value="UniProtKB-KW"/>
</dbReference>
<dbReference type="SUPFAM" id="SSF46955">
    <property type="entry name" value="Putative DNA-binding domain"/>
    <property type="match status" value="1"/>
</dbReference>
<name>A0A1U7M0T4_9FIRM</name>
<feature type="domain" description="HTH merR-type" evidence="5">
    <location>
        <begin position="7"/>
        <end position="76"/>
    </location>
</feature>
<dbReference type="PANTHER" id="PTHR30204">
    <property type="entry name" value="REDOX-CYCLING DRUG-SENSING TRANSCRIPTIONAL ACTIVATOR SOXR"/>
    <property type="match status" value="1"/>
</dbReference>
<evidence type="ECO:0000256" key="4">
    <source>
        <dbReference type="ARBA" id="ARBA00023163"/>
    </source>
</evidence>
<dbReference type="PRINTS" id="PR00040">
    <property type="entry name" value="HTHMERR"/>
</dbReference>
<dbReference type="InterPro" id="IPR029442">
    <property type="entry name" value="GyrI-like"/>
</dbReference>
<dbReference type="STRING" id="1465756.BIV18_06965"/>
<accession>A0A1U7M0T4</accession>
<dbReference type="PROSITE" id="PS50937">
    <property type="entry name" value="HTH_MERR_2"/>
    <property type="match status" value="1"/>
</dbReference>
<sequence>MIMIEKLYSIGEIAAKTGVTTRTLRYYEEIGLIEPDLIKENGYRYYSERTATIIPVIKYLQFMDFNLKGIKDFIDNGDYEKKMISFKTAIARTKEEINKLKARIAVISDWDKLINESVIFHLINKEVPIKVRRHEKVDVIKYDMDFDFDYKKLILSVDFANFVSENNTTITDSVMAYYPSFKKRIEDEKNKNTTPVVCLQKTVSKIENIENMTRIEEGYYLSTYHLGAYNNIIDSYIRAENYAKEKGYTLKNEAIERFVLDYWTTTNEGEFVTEILIPIENYEKFREE</sequence>
<dbReference type="InterPro" id="IPR047057">
    <property type="entry name" value="MerR_fam"/>
</dbReference>
<dbReference type="PROSITE" id="PS00552">
    <property type="entry name" value="HTH_MERR_1"/>
    <property type="match status" value="1"/>
</dbReference>
<keyword evidence="1" id="KW-0678">Repressor</keyword>
<evidence type="ECO:0000313" key="7">
    <source>
        <dbReference type="Proteomes" id="UP000187166"/>
    </source>
</evidence>
<dbReference type="EMBL" id="MJIH01000001">
    <property type="protein sequence ID" value="OLR65269.1"/>
    <property type="molecule type" value="Genomic_DNA"/>
</dbReference>
<dbReference type="AlphaFoldDB" id="A0A1U7M0T4"/>
<reference evidence="6 7" key="1">
    <citation type="journal article" date="2016" name="Appl. Environ. Microbiol.">
        <title>Function and Phylogeny of Bacterial Butyryl Coenzyme A:Acetate Transferases and Their Diversity in the Proximal Colon of Swine.</title>
        <authorList>
            <person name="Trachsel J."/>
            <person name="Bayles D.O."/>
            <person name="Looft T."/>
            <person name="Levine U.Y."/>
            <person name="Allen H.K."/>
        </authorList>
    </citation>
    <scope>NUCLEOTIDE SEQUENCE [LARGE SCALE GENOMIC DNA]</scope>
    <source>
        <strain evidence="6 7">35-6-1</strain>
    </source>
</reference>
<evidence type="ECO:0000256" key="2">
    <source>
        <dbReference type="ARBA" id="ARBA00023015"/>
    </source>
</evidence>
<dbReference type="Proteomes" id="UP000187166">
    <property type="component" value="Unassembled WGS sequence"/>
</dbReference>
<dbReference type="InterPro" id="IPR000551">
    <property type="entry name" value="MerR-type_HTH_dom"/>
</dbReference>
<keyword evidence="7" id="KW-1185">Reference proteome</keyword>
<organism evidence="6 7">
    <name type="scientific">Peptoniphilus porci</name>
    <dbReference type="NCBI Taxonomy" id="2652280"/>
    <lineage>
        <taxon>Bacteria</taxon>
        <taxon>Bacillati</taxon>
        <taxon>Bacillota</taxon>
        <taxon>Tissierellia</taxon>
        <taxon>Tissierellales</taxon>
        <taxon>Peptoniphilaceae</taxon>
        <taxon>Peptoniphilus</taxon>
    </lineage>
</organism>
<evidence type="ECO:0000259" key="5">
    <source>
        <dbReference type="PROSITE" id="PS50937"/>
    </source>
</evidence>
<evidence type="ECO:0000256" key="3">
    <source>
        <dbReference type="ARBA" id="ARBA00023125"/>
    </source>
</evidence>
<comment type="caution">
    <text evidence="6">The sequence shown here is derived from an EMBL/GenBank/DDBJ whole genome shotgun (WGS) entry which is preliminary data.</text>
</comment>
<dbReference type="Gene3D" id="3.20.80.10">
    <property type="entry name" value="Regulatory factor, effector binding domain"/>
    <property type="match status" value="1"/>
</dbReference>
<protein>
    <recommendedName>
        <fullName evidence="5">HTH merR-type domain-containing protein</fullName>
    </recommendedName>
</protein>
<dbReference type="InterPro" id="IPR009061">
    <property type="entry name" value="DNA-bd_dom_put_sf"/>
</dbReference>
<dbReference type="Gene3D" id="1.10.1660.10">
    <property type="match status" value="1"/>
</dbReference>
<keyword evidence="2" id="KW-0805">Transcription regulation</keyword>
<dbReference type="GO" id="GO:0003700">
    <property type="term" value="F:DNA-binding transcription factor activity"/>
    <property type="evidence" value="ECO:0007669"/>
    <property type="project" value="InterPro"/>
</dbReference>
<dbReference type="SMART" id="SM00422">
    <property type="entry name" value="HTH_MERR"/>
    <property type="match status" value="1"/>
</dbReference>
<evidence type="ECO:0000313" key="6">
    <source>
        <dbReference type="EMBL" id="OLR65269.1"/>
    </source>
</evidence>